<evidence type="ECO:0000256" key="1">
    <source>
        <dbReference type="ARBA" id="ARBA00010398"/>
    </source>
</evidence>
<keyword evidence="4" id="KW-0808">Transferase</keyword>
<dbReference type="InterPro" id="IPR000489">
    <property type="entry name" value="Pterin-binding_dom"/>
</dbReference>
<dbReference type="InterPro" id="IPR050554">
    <property type="entry name" value="Met_Synthase/Corrinoid"/>
</dbReference>
<keyword evidence="9" id="KW-1185">Reference proteome</keyword>
<reference evidence="9" key="1">
    <citation type="submission" date="2015-07" db="EMBL/GenBank/DDBJ databases">
        <title>Complete Genome of Thermincola ferriacetica strain Z-0001T.</title>
        <authorList>
            <person name="Lusk B."/>
            <person name="Badalamenti J.P."/>
            <person name="Parameswaran P."/>
            <person name="Bond D.R."/>
            <person name="Torres C.I."/>
        </authorList>
    </citation>
    <scope>NUCLEOTIDE SEQUENCE [LARGE SCALE GENOMIC DNA]</scope>
    <source>
        <strain evidence="9">Z-0001</strain>
    </source>
</reference>
<sequence>MFEIIGERINGLFTDIREAIANKDPKPIQQWAVKQAEKGAAWLDINTGPISSKEEQAEVMEWLVKTAQEAVDLPCAIDTTNPLAMEAGLKVHKGKAMINSTTAEQAKMEVFFPMAAKYNAALVALAMNEKGVPKSAEDRTALAMELVAMADAYGIPFQDLYIDPLVLPVNVAQEHAPEALEALRQVKLLSNPAPKTTVGLSNISQKAPNRPLINRTFLAMAMVCGLDSAIMDADDDDLVDTAATASIILNQSIYCDSYLKIFRQK</sequence>
<dbReference type="InterPro" id="IPR011005">
    <property type="entry name" value="Dihydropteroate_synth-like_sf"/>
</dbReference>
<name>A0A0L6W6P5_9FIRM</name>
<dbReference type="Proteomes" id="UP000037175">
    <property type="component" value="Unassembled WGS sequence"/>
</dbReference>
<dbReference type="GO" id="GO:0031419">
    <property type="term" value="F:cobalamin binding"/>
    <property type="evidence" value="ECO:0007669"/>
    <property type="project" value="UniProtKB-KW"/>
</dbReference>
<keyword evidence="2" id="KW-0489">Methyltransferase</keyword>
<keyword evidence="6" id="KW-0170">Cobalt</keyword>
<keyword evidence="5" id="KW-0479">Metal-binding</keyword>
<keyword evidence="3" id="KW-0846">Cobalamin</keyword>
<dbReference type="PATRIC" id="fig|281456.6.peg.117"/>
<accession>A0A0L6W6P5</accession>
<organism evidence="8 9">
    <name type="scientific">Thermincola ferriacetica</name>
    <dbReference type="NCBI Taxonomy" id="281456"/>
    <lineage>
        <taxon>Bacteria</taxon>
        <taxon>Bacillati</taxon>
        <taxon>Bacillota</taxon>
        <taxon>Clostridia</taxon>
        <taxon>Eubacteriales</taxon>
        <taxon>Thermincolaceae</taxon>
        <taxon>Thermincola</taxon>
    </lineage>
</organism>
<feature type="domain" description="Pterin-binding" evidence="7">
    <location>
        <begin position="2"/>
        <end position="249"/>
    </location>
</feature>
<dbReference type="Pfam" id="PF00809">
    <property type="entry name" value="Pterin_bind"/>
    <property type="match status" value="1"/>
</dbReference>
<dbReference type="RefSeq" id="WP_013120044.1">
    <property type="nucleotide sequence ID" value="NZ_LGTE01000001.1"/>
</dbReference>
<dbReference type="PANTHER" id="PTHR45833:SF1">
    <property type="entry name" value="METHIONINE SYNTHASE"/>
    <property type="match status" value="1"/>
</dbReference>
<dbReference type="NCBIfam" id="NF005719">
    <property type="entry name" value="PRK07535.1"/>
    <property type="match status" value="1"/>
</dbReference>
<evidence type="ECO:0000256" key="6">
    <source>
        <dbReference type="ARBA" id="ARBA00023285"/>
    </source>
</evidence>
<dbReference type="Gene3D" id="3.20.20.20">
    <property type="entry name" value="Dihydropteroate synthase-like"/>
    <property type="match status" value="1"/>
</dbReference>
<dbReference type="EMBL" id="LGTE01000001">
    <property type="protein sequence ID" value="KNZ71043.1"/>
    <property type="molecule type" value="Genomic_DNA"/>
</dbReference>
<dbReference type="GO" id="GO:0032259">
    <property type="term" value="P:methylation"/>
    <property type="evidence" value="ECO:0007669"/>
    <property type="project" value="UniProtKB-KW"/>
</dbReference>
<dbReference type="GO" id="GO:0005829">
    <property type="term" value="C:cytosol"/>
    <property type="evidence" value="ECO:0007669"/>
    <property type="project" value="TreeGrafter"/>
</dbReference>
<evidence type="ECO:0000313" key="8">
    <source>
        <dbReference type="EMBL" id="KNZ71043.1"/>
    </source>
</evidence>
<dbReference type="PANTHER" id="PTHR45833">
    <property type="entry name" value="METHIONINE SYNTHASE"/>
    <property type="match status" value="1"/>
</dbReference>
<evidence type="ECO:0000256" key="2">
    <source>
        <dbReference type="ARBA" id="ARBA00022603"/>
    </source>
</evidence>
<dbReference type="GO" id="GO:0046872">
    <property type="term" value="F:metal ion binding"/>
    <property type="evidence" value="ECO:0007669"/>
    <property type="project" value="UniProtKB-KW"/>
</dbReference>
<evidence type="ECO:0000259" key="7">
    <source>
        <dbReference type="PROSITE" id="PS50972"/>
    </source>
</evidence>
<evidence type="ECO:0000256" key="4">
    <source>
        <dbReference type="ARBA" id="ARBA00022679"/>
    </source>
</evidence>
<dbReference type="GO" id="GO:0046653">
    <property type="term" value="P:tetrahydrofolate metabolic process"/>
    <property type="evidence" value="ECO:0007669"/>
    <property type="project" value="TreeGrafter"/>
</dbReference>
<gene>
    <name evidence="8" type="ORF">Tfer_0117</name>
</gene>
<dbReference type="PROSITE" id="PS50972">
    <property type="entry name" value="PTERIN_BINDING"/>
    <property type="match status" value="1"/>
</dbReference>
<evidence type="ECO:0000313" key="9">
    <source>
        <dbReference type="Proteomes" id="UP000037175"/>
    </source>
</evidence>
<dbReference type="AlphaFoldDB" id="A0A0L6W6P5"/>
<protein>
    <submittedName>
        <fullName evidence="8">Dihydropteroate synthase DHPS</fullName>
    </submittedName>
</protein>
<comment type="caution">
    <text evidence="8">The sequence shown here is derived from an EMBL/GenBank/DDBJ whole genome shotgun (WGS) entry which is preliminary data.</text>
</comment>
<dbReference type="GO" id="GO:0008705">
    <property type="term" value="F:methionine synthase activity"/>
    <property type="evidence" value="ECO:0007669"/>
    <property type="project" value="TreeGrafter"/>
</dbReference>
<evidence type="ECO:0000256" key="5">
    <source>
        <dbReference type="ARBA" id="ARBA00022723"/>
    </source>
</evidence>
<dbReference type="GO" id="GO:0050667">
    <property type="term" value="P:homocysteine metabolic process"/>
    <property type="evidence" value="ECO:0007669"/>
    <property type="project" value="TreeGrafter"/>
</dbReference>
<comment type="similarity">
    <text evidence="1">Belongs to the vitamin-B12 dependent methionine synthase family.</text>
</comment>
<proteinExistence type="inferred from homology"/>
<dbReference type="SUPFAM" id="SSF51717">
    <property type="entry name" value="Dihydropteroate synthetase-like"/>
    <property type="match status" value="1"/>
</dbReference>
<evidence type="ECO:0000256" key="3">
    <source>
        <dbReference type="ARBA" id="ARBA00022628"/>
    </source>
</evidence>